<dbReference type="InterPro" id="IPR013785">
    <property type="entry name" value="Aldolase_TIM"/>
</dbReference>
<keyword evidence="2" id="KW-0413">Isomerase</keyword>
<evidence type="ECO:0000313" key="3">
    <source>
        <dbReference type="EMBL" id="CAT04783.1"/>
    </source>
</evidence>
<dbReference type="Pfam" id="PF00834">
    <property type="entry name" value="Ribul_P_3_epim"/>
    <property type="match status" value="1"/>
</dbReference>
<gene>
    <name evidence="3" type="ordered locus">MCJ_001030</name>
</gene>
<dbReference type="PANTHER" id="PTHR11749">
    <property type="entry name" value="RIBULOSE-5-PHOSPHATE-3-EPIMERASE"/>
    <property type="match status" value="1"/>
</dbReference>
<dbReference type="Proteomes" id="UP000001491">
    <property type="component" value="Chromosome"/>
</dbReference>
<dbReference type="KEGG" id="mco:MCJ_001030"/>
<dbReference type="InterPro" id="IPR011060">
    <property type="entry name" value="RibuloseP-bd_barrel"/>
</dbReference>
<proteinExistence type="predicted"/>
<protein>
    <submittedName>
        <fullName evidence="3">D-ribulose-5-phosphate 3 epimerase</fullName>
    </submittedName>
</protein>
<accession>C5J5Q4</accession>
<evidence type="ECO:0000256" key="1">
    <source>
        <dbReference type="ARBA" id="ARBA00022723"/>
    </source>
</evidence>
<sequence length="215" mass="24632">MFYSQSVLALNIFKSLKILTKLQKYGLKYAHIDFADEIYAKNFGANYEMTSYLVKLFPNIEFDAHLMTKNPFEKIEKLVQIGIKTIFIPIEFLTLEQLIFIKKQYPNINFGAMLQAHQEVQDFANIIAKIPIILVMTIDKIGGTGQPLNPKLLEKISQIRSLNSKIKVYSDGGLRKENWDLFEQFNVDVAIGGSIIFSYPNFSDFAKQWGSNDSN</sequence>
<dbReference type="GO" id="GO:0046872">
    <property type="term" value="F:metal ion binding"/>
    <property type="evidence" value="ECO:0007669"/>
    <property type="project" value="UniProtKB-KW"/>
</dbReference>
<dbReference type="GO" id="GO:0016857">
    <property type="term" value="F:racemase and epimerase activity, acting on carbohydrates and derivatives"/>
    <property type="evidence" value="ECO:0007669"/>
    <property type="project" value="InterPro"/>
</dbReference>
<organism evidence="3 4">
    <name type="scientific">Mesomycoplasma conjunctivae (strain ATCC 25834 / NCTC 10147 / HRC/581)</name>
    <name type="common">Mycoplasma conjunctivae</name>
    <dbReference type="NCBI Taxonomy" id="572263"/>
    <lineage>
        <taxon>Bacteria</taxon>
        <taxon>Bacillati</taxon>
        <taxon>Mycoplasmatota</taxon>
        <taxon>Mycoplasmoidales</taxon>
        <taxon>Metamycoplasmataceae</taxon>
        <taxon>Mesomycoplasma</taxon>
    </lineage>
</organism>
<keyword evidence="1" id="KW-0479">Metal-binding</keyword>
<evidence type="ECO:0000256" key="2">
    <source>
        <dbReference type="ARBA" id="ARBA00023235"/>
    </source>
</evidence>
<dbReference type="InterPro" id="IPR000056">
    <property type="entry name" value="Ribul_P_3_epim-like"/>
</dbReference>
<dbReference type="SUPFAM" id="SSF51366">
    <property type="entry name" value="Ribulose-phoshate binding barrel"/>
    <property type="match status" value="1"/>
</dbReference>
<dbReference type="EMBL" id="FM864216">
    <property type="protein sequence ID" value="CAT04783.1"/>
    <property type="molecule type" value="Genomic_DNA"/>
</dbReference>
<reference evidence="4" key="1">
    <citation type="journal article" date="2009" name="BMC Bioinformatics">
        <title>The Mycoplasma conjunctivae genome sequencing, annotation and analysis.</title>
        <authorList>
            <person name="Calderon-Copete S.P."/>
            <person name="Wigger G."/>
            <person name="Wunderlin C."/>
            <person name="Schmidheini T."/>
            <person name="Frey J."/>
            <person name="Quail M.A."/>
            <person name="Falquet L."/>
        </authorList>
    </citation>
    <scope>NUCLEOTIDE SEQUENCE [LARGE SCALE GENOMIC DNA]</scope>
    <source>
        <strain evidence="4">ATCC 25834 / NCTC 10147 / HRC/581</strain>
    </source>
</reference>
<name>C5J5Q4_MESCH</name>
<dbReference type="eggNOG" id="COG0036">
    <property type="taxonomic scope" value="Bacteria"/>
</dbReference>
<keyword evidence="4" id="KW-1185">Reference proteome</keyword>
<dbReference type="HOGENOM" id="CLU_054856_2_2_14"/>
<dbReference type="GO" id="GO:0005975">
    <property type="term" value="P:carbohydrate metabolic process"/>
    <property type="evidence" value="ECO:0007669"/>
    <property type="project" value="InterPro"/>
</dbReference>
<evidence type="ECO:0000313" key="4">
    <source>
        <dbReference type="Proteomes" id="UP000001491"/>
    </source>
</evidence>
<dbReference type="AlphaFoldDB" id="C5J5Q4"/>
<dbReference type="Gene3D" id="3.20.20.70">
    <property type="entry name" value="Aldolase class I"/>
    <property type="match status" value="1"/>
</dbReference>